<dbReference type="Proteomes" id="UP000094501">
    <property type="component" value="Unassembled WGS sequence"/>
</dbReference>
<protein>
    <recommendedName>
        <fullName evidence="3">DUF1326 domain-containing protein</fullName>
    </recommendedName>
</protein>
<dbReference type="InterPro" id="IPR014581">
    <property type="entry name" value="UCP033303"/>
</dbReference>
<comment type="caution">
    <text evidence="1">The sequence shown here is derived from an EMBL/GenBank/DDBJ whole genome shotgun (WGS) entry which is preliminary data.</text>
</comment>
<reference evidence="1 2" key="1">
    <citation type="journal article" date="2016" name="Environ. Microbiol.">
        <title>New Methyloceanibacter diversity from North Sea sediments includes methanotroph containing solely the soluble methane monooxygenase.</title>
        <authorList>
            <person name="Vekeman B."/>
            <person name="Kerckhof F.M."/>
            <person name="Cremers G."/>
            <person name="de Vos P."/>
            <person name="Vandamme P."/>
            <person name="Boon N."/>
            <person name="Op den Camp H.J."/>
            <person name="Heylen K."/>
        </authorList>
    </citation>
    <scope>NUCLEOTIDE SEQUENCE [LARGE SCALE GENOMIC DNA]</scope>
    <source>
        <strain evidence="1 2">R-67174</strain>
    </source>
</reference>
<gene>
    <name evidence="1" type="ORF">AUC68_06450</name>
</gene>
<evidence type="ECO:0000313" key="2">
    <source>
        <dbReference type="Proteomes" id="UP000094501"/>
    </source>
</evidence>
<dbReference type="STRING" id="1774968.AUC68_06450"/>
<dbReference type="AlphaFoldDB" id="A0A1E3VZ81"/>
<accession>A0A1E3VZ81</accession>
<keyword evidence="2" id="KW-1185">Reference proteome</keyword>
<dbReference type="Pfam" id="PF07040">
    <property type="entry name" value="DUF1326"/>
    <property type="match status" value="1"/>
</dbReference>
<organism evidence="1 2">
    <name type="scientific">Methyloceanibacter methanicus</name>
    <dbReference type="NCBI Taxonomy" id="1774968"/>
    <lineage>
        <taxon>Bacteria</taxon>
        <taxon>Pseudomonadati</taxon>
        <taxon>Pseudomonadota</taxon>
        <taxon>Alphaproteobacteria</taxon>
        <taxon>Hyphomicrobiales</taxon>
        <taxon>Hyphomicrobiaceae</taxon>
        <taxon>Methyloceanibacter</taxon>
    </lineage>
</organism>
<dbReference type="EMBL" id="LPWG01000012">
    <property type="protein sequence ID" value="ODR98832.1"/>
    <property type="molecule type" value="Genomic_DNA"/>
</dbReference>
<proteinExistence type="predicted"/>
<name>A0A1E3VZ81_9HYPH</name>
<sequence>MIDWELKGVEFINCNCDYGCPCQFNALPTHGDCQAIGAYRFDEGHFGNIDLGGLNVIGMFTWPKAIHEGNGRAFLIVDERATEEQRSALLSILSGEHTEPGKTIWNVFAATFAEVLPPEVKPIHIDIDVDARTGTVRVDGMVEMHGEPIRNPVTGAELRARIDLPNGFEYSLAEMGSGSSRSQGPIPLALENSYGQFARLHLNNSGIVHA</sequence>
<dbReference type="OrthoDB" id="9802256at2"/>
<evidence type="ECO:0000313" key="1">
    <source>
        <dbReference type="EMBL" id="ODR98832.1"/>
    </source>
</evidence>
<dbReference type="InterPro" id="IPR009758">
    <property type="entry name" value="DUF1326"/>
</dbReference>
<dbReference type="PIRSF" id="PIRSF033303">
    <property type="entry name" value="UCP033303"/>
    <property type="match status" value="1"/>
</dbReference>
<evidence type="ECO:0008006" key="3">
    <source>
        <dbReference type="Google" id="ProtNLM"/>
    </source>
</evidence>